<dbReference type="InterPro" id="IPR011650">
    <property type="entry name" value="Peptidase_M20_dimer"/>
</dbReference>
<dbReference type="InterPro" id="IPR017439">
    <property type="entry name" value="Amidohydrolase"/>
</dbReference>
<dbReference type="STRING" id="1462996.AWM70_00105"/>
<organism evidence="3 4">
    <name type="scientific">Paenibacillus yonginensis</name>
    <dbReference type="NCBI Taxonomy" id="1462996"/>
    <lineage>
        <taxon>Bacteria</taxon>
        <taxon>Bacillati</taxon>
        <taxon>Bacillota</taxon>
        <taxon>Bacilli</taxon>
        <taxon>Bacillales</taxon>
        <taxon>Paenibacillaceae</taxon>
        <taxon>Paenibacillus</taxon>
    </lineage>
</organism>
<keyword evidence="3" id="KW-0378">Hydrolase</keyword>
<dbReference type="PIRSF" id="PIRSF037226">
    <property type="entry name" value="Amidohydrolase_ACY1L2_prd"/>
    <property type="match status" value="1"/>
</dbReference>
<dbReference type="PANTHER" id="PTHR30575:SF0">
    <property type="entry name" value="XAA-ARG DIPEPTIDASE"/>
    <property type="match status" value="1"/>
</dbReference>
<comment type="similarity">
    <text evidence="1">Belongs to the peptidase M20A family.</text>
</comment>
<dbReference type="Pfam" id="PF07687">
    <property type="entry name" value="M20_dimer"/>
    <property type="match status" value="1"/>
</dbReference>
<dbReference type="Pfam" id="PF01546">
    <property type="entry name" value="Peptidase_M20"/>
    <property type="match status" value="1"/>
</dbReference>
<dbReference type="NCBIfam" id="TIGR01891">
    <property type="entry name" value="amidohydrolases"/>
    <property type="match status" value="1"/>
</dbReference>
<dbReference type="Gene3D" id="3.40.630.10">
    <property type="entry name" value="Zn peptidases"/>
    <property type="match status" value="1"/>
</dbReference>
<sequence>MPNKVPNKEQKQKIEQAVHAIDEQLRAIAKEIHADPELSFHEYRAQRRLTAPLEGAGFVIETGLAGLETSFRASWSGSGAEGASDVEGESGGKGAAGGPTIALLAEYDALPGVGHACGHNLIGTSAVGAALALKAACPDLPGRIVVLGTPAEEEGGGKIIMSEAGIFDDVDAVMMCHPQEKTMVLRGGLACVDATFTFHGKQAHASSSPERGISALDAMINAFVAINSIRQFVKDDVRIHGIITKGGDAPNVVPELCEAVFILRAATVDGLKTVREKVYRAVRSAAEGVGAEVEIAEGLIYAERNNNKALAGLFRGNLEAMGLEVSDPPQSGGVGSSDIGNVSRVTAAIHPYIRLGDAGTHTPEFAALAGGEAGMLYLNQAARALALTAYDLIADPQALQRVREEFEAWKLEGEQT</sequence>
<dbReference type="FunFam" id="3.30.70.360:FF:000004">
    <property type="entry name" value="Peptidase M20 domain-containing protein 2"/>
    <property type="match status" value="1"/>
</dbReference>
<dbReference type="GO" id="GO:0016805">
    <property type="term" value="F:dipeptidase activity"/>
    <property type="evidence" value="ECO:0007669"/>
    <property type="project" value="InterPro"/>
</dbReference>
<protein>
    <recommendedName>
        <fullName evidence="1">Peptidase M20 domain-containing protein 2</fullName>
    </recommendedName>
</protein>
<dbReference type="InterPro" id="IPR036264">
    <property type="entry name" value="Bact_exopeptidase_dim_dom"/>
</dbReference>
<evidence type="ECO:0000313" key="4">
    <source>
        <dbReference type="Proteomes" id="UP000092573"/>
    </source>
</evidence>
<dbReference type="GO" id="GO:0071713">
    <property type="term" value="F:para-aminobenzoyl-glutamate hydrolase activity"/>
    <property type="evidence" value="ECO:0007669"/>
    <property type="project" value="TreeGrafter"/>
</dbReference>
<dbReference type="EMBL" id="CP014167">
    <property type="protein sequence ID" value="ANS73182.1"/>
    <property type="molecule type" value="Genomic_DNA"/>
</dbReference>
<dbReference type="RefSeq" id="WP_068693253.1">
    <property type="nucleotide sequence ID" value="NZ_CP014167.1"/>
</dbReference>
<evidence type="ECO:0000256" key="1">
    <source>
        <dbReference type="PIRNR" id="PIRNR037226"/>
    </source>
</evidence>
<dbReference type="SUPFAM" id="SSF53187">
    <property type="entry name" value="Zn-dependent exopeptidases"/>
    <property type="match status" value="1"/>
</dbReference>
<dbReference type="InterPro" id="IPR017144">
    <property type="entry name" value="Xaa-Arg_dipeptidase"/>
</dbReference>
<dbReference type="KEGG" id="pyg:AWM70_00105"/>
<dbReference type="InterPro" id="IPR052030">
    <property type="entry name" value="Peptidase_M20/M20A_hydrolases"/>
</dbReference>
<dbReference type="GO" id="GO:0005737">
    <property type="term" value="C:cytoplasm"/>
    <property type="evidence" value="ECO:0007669"/>
    <property type="project" value="TreeGrafter"/>
</dbReference>
<reference evidence="3 4" key="1">
    <citation type="submission" date="2016-01" db="EMBL/GenBank/DDBJ databases">
        <title>Complete Genome Sequence of Paenibacillus yonginensis DCY84, a novel Plant Growth-Promoting Bacteria with Elicitation of Induced Systemic Resistance.</title>
        <authorList>
            <person name="Kim Y.J."/>
            <person name="Yang D.C."/>
            <person name="Sukweenadhi J."/>
        </authorList>
    </citation>
    <scope>NUCLEOTIDE SEQUENCE [LARGE SCALE GENOMIC DNA]</scope>
    <source>
        <strain evidence="3 4">DCY84</strain>
    </source>
</reference>
<keyword evidence="4" id="KW-1185">Reference proteome</keyword>
<gene>
    <name evidence="3" type="ORF">AWM70_00105</name>
</gene>
<evidence type="ECO:0000313" key="3">
    <source>
        <dbReference type="EMBL" id="ANS73182.1"/>
    </source>
</evidence>
<dbReference type="Gene3D" id="3.30.70.360">
    <property type="match status" value="1"/>
</dbReference>
<dbReference type="CDD" id="cd05672">
    <property type="entry name" value="M20_ACY1L2-like"/>
    <property type="match status" value="1"/>
</dbReference>
<feature type="domain" description="Peptidase M20 dimerisation" evidence="2">
    <location>
        <begin position="194"/>
        <end position="286"/>
    </location>
</feature>
<dbReference type="SUPFAM" id="SSF55031">
    <property type="entry name" value="Bacterial exopeptidase dimerisation domain"/>
    <property type="match status" value="1"/>
</dbReference>
<evidence type="ECO:0000259" key="2">
    <source>
        <dbReference type="Pfam" id="PF07687"/>
    </source>
</evidence>
<dbReference type="OrthoDB" id="9781032at2"/>
<dbReference type="AlphaFoldDB" id="A0A1B1MVH2"/>
<dbReference type="GO" id="GO:0046657">
    <property type="term" value="P:folic acid catabolic process"/>
    <property type="evidence" value="ECO:0007669"/>
    <property type="project" value="TreeGrafter"/>
</dbReference>
<dbReference type="PANTHER" id="PTHR30575">
    <property type="entry name" value="PEPTIDASE M20"/>
    <property type="match status" value="1"/>
</dbReference>
<dbReference type="InterPro" id="IPR002933">
    <property type="entry name" value="Peptidase_M20"/>
</dbReference>
<proteinExistence type="inferred from homology"/>
<name>A0A1B1MVH2_9BACL</name>
<dbReference type="Proteomes" id="UP000092573">
    <property type="component" value="Chromosome"/>
</dbReference>
<accession>A0A1B1MVH2</accession>